<reference evidence="2 3" key="1">
    <citation type="submission" date="2023-10" db="EMBL/GenBank/DDBJ databases">
        <title>Chromosome-scale genome assembly provides insights into flower coloration mechanisms of Canna indica.</title>
        <authorList>
            <person name="Li C."/>
        </authorList>
    </citation>
    <scope>NUCLEOTIDE SEQUENCE [LARGE SCALE GENOMIC DNA]</scope>
    <source>
        <tissue evidence="2">Flower</tissue>
    </source>
</reference>
<dbReference type="AlphaFoldDB" id="A0AAQ3L3L5"/>
<dbReference type="SMART" id="SM00822">
    <property type="entry name" value="PKS_KR"/>
    <property type="match status" value="1"/>
</dbReference>
<keyword evidence="3" id="KW-1185">Reference proteome</keyword>
<proteinExistence type="predicted"/>
<organism evidence="2 3">
    <name type="scientific">Canna indica</name>
    <name type="common">Indian-shot</name>
    <dbReference type="NCBI Taxonomy" id="4628"/>
    <lineage>
        <taxon>Eukaryota</taxon>
        <taxon>Viridiplantae</taxon>
        <taxon>Streptophyta</taxon>
        <taxon>Embryophyta</taxon>
        <taxon>Tracheophyta</taxon>
        <taxon>Spermatophyta</taxon>
        <taxon>Magnoliopsida</taxon>
        <taxon>Liliopsida</taxon>
        <taxon>Zingiberales</taxon>
        <taxon>Cannaceae</taxon>
        <taxon>Canna</taxon>
    </lineage>
</organism>
<protein>
    <submittedName>
        <fullName evidence="2">3-oxoacyl-acyl-carrier-protein reductase FabG</fullName>
    </submittedName>
</protein>
<dbReference type="PANTHER" id="PTHR44375:SF2">
    <property type="entry name" value="BETA-KETOACYL-ACP REDUCTASE-LIKE PROTEIN-RELATED"/>
    <property type="match status" value="1"/>
</dbReference>
<sequence>MAEAGKQSPWRSLEGKIVMVTGASAGIGWDLCLDLAKAGCRIIAAARRTDRLRSLCQEINGAGQSSEHSAVRSVAVELDVSGEEASIAASVQKAWDAFGRIDGLVNNAGIRGGVRSSINWSEEDWENVIGTNLTGLWLVSKHICKHMRNAKQKGSVINISSIGGLNRGKKPGAIAYNASKTGVHAITQVMALELGRFNIRVNAIAPGLFKSEITAGLMEKEWIERVAARTVPLRTYGTTDPALTSLVRYLLHESSAYISGNVFIADAGTTTAKAGKQSPWRSLEGKIVMVTGASSGIGWDLSLDLAKAGCQIIMAARRTDRLRSLRQEINGVGQSSEHSAVRSVAVELDVSGEEAVIAASMQKAWDAFGRIDGLVNNAGIQDGVRSSMDVSEEEWENVNRTNLTGLWLVSKHISKHMGDAKQKGSAMALELGRFNIRVNAIAPGLFKSEMTAGLMAKEWIQRMAARTAPLRTYGTTDPALTSLVRYLLHDSSSMDLQSMYHITFLEMLGV</sequence>
<dbReference type="Proteomes" id="UP001327560">
    <property type="component" value="Chromosome 9"/>
</dbReference>
<dbReference type="PRINTS" id="PR00081">
    <property type="entry name" value="GDHRDH"/>
</dbReference>
<dbReference type="InterPro" id="IPR057326">
    <property type="entry name" value="KR_dom"/>
</dbReference>
<gene>
    <name evidence="2" type="ORF">Cni_G28288</name>
</gene>
<dbReference type="SUPFAM" id="SSF51735">
    <property type="entry name" value="NAD(P)-binding Rossmann-fold domains"/>
    <property type="match status" value="2"/>
</dbReference>
<dbReference type="PRINTS" id="PR00080">
    <property type="entry name" value="SDRFAMILY"/>
</dbReference>
<dbReference type="PANTHER" id="PTHR44375">
    <property type="entry name" value="BETA-KETOACYL-ACP REDUCTASE-LIKE PROTEIN-RELATED"/>
    <property type="match status" value="1"/>
</dbReference>
<evidence type="ECO:0000259" key="1">
    <source>
        <dbReference type="SMART" id="SM00822"/>
    </source>
</evidence>
<dbReference type="EMBL" id="CP136898">
    <property type="protein sequence ID" value="WOL19490.1"/>
    <property type="molecule type" value="Genomic_DNA"/>
</dbReference>
<dbReference type="Pfam" id="PF00106">
    <property type="entry name" value="adh_short"/>
    <property type="match status" value="2"/>
</dbReference>
<dbReference type="InterPro" id="IPR002347">
    <property type="entry name" value="SDR_fam"/>
</dbReference>
<dbReference type="InterPro" id="IPR036291">
    <property type="entry name" value="NAD(P)-bd_dom_sf"/>
</dbReference>
<dbReference type="FunFam" id="3.40.50.720:FF:000084">
    <property type="entry name" value="Short-chain dehydrogenase reductase"/>
    <property type="match status" value="1"/>
</dbReference>
<evidence type="ECO:0000313" key="2">
    <source>
        <dbReference type="EMBL" id="WOL19490.1"/>
    </source>
</evidence>
<dbReference type="Pfam" id="PF13561">
    <property type="entry name" value="adh_short_C2"/>
    <property type="match status" value="1"/>
</dbReference>
<evidence type="ECO:0000313" key="3">
    <source>
        <dbReference type="Proteomes" id="UP001327560"/>
    </source>
</evidence>
<feature type="domain" description="Ketoreductase" evidence="1">
    <location>
        <begin position="16"/>
        <end position="207"/>
    </location>
</feature>
<name>A0AAQ3L3L5_9LILI</name>
<dbReference type="Gene3D" id="3.40.50.720">
    <property type="entry name" value="NAD(P)-binding Rossmann-like Domain"/>
    <property type="match status" value="3"/>
</dbReference>
<accession>A0AAQ3L3L5</accession>